<evidence type="ECO:0000256" key="3">
    <source>
        <dbReference type="ARBA" id="ARBA00023098"/>
    </source>
</evidence>
<gene>
    <name evidence="6" type="ORF">A3L10_09015</name>
</gene>
<dbReference type="SUPFAM" id="SSF56024">
    <property type="entry name" value="Phospholipase D/nuclease"/>
    <property type="match status" value="1"/>
</dbReference>
<dbReference type="PROSITE" id="PS50035">
    <property type="entry name" value="PLD"/>
    <property type="match status" value="1"/>
</dbReference>
<feature type="domain" description="PLD phosphodiesterase" evidence="5">
    <location>
        <begin position="191"/>
        <end position="218"/>
    </location>
</feature>
<proteinExistence type="predicted"/>
<dbReference type="GO" id="GO:0016042">
    <property type="term" value="P:lipid catabolic process"/>
    <property type="evidence" value="ECO:0007669"/>
    <property type="project" value="UniProtKB-KW"/>
</dbReference>
<evidence type="ECO:0000256" key="2">
    <source>
        <dbReference type="ARBA" id="ARBA00022963"/>
    </source>
</evidence>
<name>A0A2Z2N0I2_9EURY</name>
<dbReference type="PANTHER" id="PTHR43856:SF1">
    <property type="entry name" value="MITOCHONDRIAL CARDIOLIPIN HYDROLASE"/>
    <property type="match status" value="1"/>
</dbReference>
<protein>
    <submittedName>
        <fullName evidence="6">Phospholipase</fullName>
    </submittedName>
</protein>
<dbReference type="CDD" id="cd09131">
    <property type="entry name" value="PLDc_unchar3"/>
    <property type="match status" value="1"/>
</dbReference>
<evidence type="ECO:0000259" key="5">
    <source>
        <dbReference type="PROSITE" id="PS50035"/>
    </source>
</evidence>
<dbReference type="SMART" id="SM00155">
    <property type="entry name" value="PLDc"/>
    <property type="match status" value="1"/>
</dbReference>
<evidence type="ECO:0000313" key="6">
    <source>
        <dbReference type="EMBL" id="ASJ15558.1"/>
    </source>
</evidence>
<dbReference type="Pfam" id="PF13091">
    <property type="entry name" value="PLDc_2"/>
    <property type="match status" value="1"/>
</dbReference>
<dbReference type="EMBL" id="CP015106">
    <property type="protein sequence ID" value="ASJ15558.1"/>
    <property type="molecule type" value="Genomic_DNA"/>
</dbReference>
<dbReference type="Gene3D" id="3.30.870.10">
    <property type="entry name" value="Endonuclease Chain A"/>
    <property type="match status" value="1"/>
</dbReference>
<dbReference type="Proteomes" id="UP000250085">
    <property type="component" value="Chromosome"/>
</dbReference>
<keyword evidence="7" id="KW-1185">Reference proteome</keyword>
<dbReference type="InterPro" id="IPR025202">
    <property type="entry name" value="PLD-like_dom"/>
</dbReference>
<evidence type="ECO:0000313" key="7">
    <source>
        <dbReference type="Proteomes" id="UP000250085"/>
    </source>
</evidence>
<keyword evidence="4" id="KW-0175">Coiled coil</keyword>
<evidence type="ECO:0000256" key="4">
    <source>
        <dbReference type="SAM" id="Coils"/>
    </source>
</evidence>
<dbReference type="GO" id="GO:0016891">
    <property type="term" value="F:RNA endonuclease activity producing 5'-phosphomonoesters, hydrolytic mechanism"/>
    <property type="evidence" value="ECO:0007669"/>
    <property type="project" value="TreeGrafter"/>
</dbReference>
<keyword evidence="3" id="KW-0443">Lipid metabolism</keyword>
<sequence length="246" mass="27778">MVLSAGCLGGTQTAVTHTQNHTIALTETTTRTVTETYTQTVTVENKTTLEELNKTLSECSERLSDLNRTLSEREAELADIKAKYASCLLQLALDNESRNGAEFKLLTDREYYDEVLRAIEEASDSIYVMMFSMKYDPDDSFDWANDLIRALVAAKNRGVDVHVLLEDGIESNEEAYSYLRSHGVDVSFDSPETTLHAKVIVIDGRLVFLGSHNWSESALYWNHEVSLMIASEELAERLIEYFESIR</sequence>
<evidence type="ECO:0000256" key="1">
    <source>
        <dbReference type="ARBA" id="ARBA00022801"/>
    </source>
</evidence>
<dbReference type="InterPro" id="IPR051406">
    <property type="entry name" value="PLD_domain"/>
</dbReference>
<dbReference type="PANTHER" id="PTHR43856">
    <property type="entry name" value="CARDIOLIPIN HYDROLASE"/>
    <property type="match status" value="1"/>
</dbReference>
<keyword evidence="1" id="KW-0378">Hydrolase</keyword>
<reference evidence="6 7" key="1">
    <citation type="submission" date="2016-04" db="EMBL/GenBank/DDBJ databases">
        <title>Complete genome sequence of Thermococcus radiotolerans type strain EJ2.</title>
        <authorList>
            <person name="Oger P.M."/>
        </authorList>
    </citation>
    <scope>NUCLEOTIDE SEQUENCE [LARGE SCALE GENOMIC DNA]</scope>
    <source>
        <strain evidence="6 7">EJ2</strain>
    </source>
</reference>
<dbReference type="InterPro" id="IPR001736">
    <property type="entry name" value="PLipase_D/transphosphatidylase"/>
</dbReference>
<dbReference type="AlphaFoldDB" id="A0A2Z2N0I2"/>
<dbReference type="KEGG" id="trl:A3L10_09015"/>
<organism evidence="6 7">
    <name type="scientific">Thermococcus radiotolerans</name>
    <dbReference type="NCBI Taxonomy" id="187880"/>
    <lineage>
        <taxon>Archaea</taxon>
        <taxon>Methanobacteriati</taxon>
        <taxon>Methanobacteriota</taxon>
        <taxon>Thermococci</taxon>
        <taxon>Thermococcales</taxon>
        <taxon>Thermococcaceae</taxon>
        <taxon>Thermococcus</taxon>
    </lineage>
</organism>
<feature type="coiled-coil region" evidence="4">
    <location>
        <begin position="49"/>
        <end position="83"/>
    </location>
</feature>
<accession>A0A2Z2N0I2</accession>
<keyword evidence="2" id="KW-0442">Lipid degradation</keyword>